<evidence type="ECO:0000313" key="2">
    <source>
        <dbReference type="Proteomes" id="UP000092093"/>
    </source>
</evidence>
<protein>
    <submittedName>
        <fullName evidence="1">Uncharacterized protein</fullName>
    </submittedName>
</protein>
<name>A0A1B7X0H6_APHFL</name>
<sequence>MKRFDAHALVAAINAGDTPEGWNKTTEVVRLLGYTTRAGVSLPLARIVKAGYAEQKTIRRGRFIYRLSPRFKTWAAAKAAAEALDKFKAPAGWVTLSEYARKHRRTVRGVQYRIDGTGIEMRVFRNPRSVPYYRRTDLDRLTSKAS</sequence>
<dbReference type="EMBL" id="LJOW01000081">
    <property type="protein sequence ID" value="OBQ42877.1"/>
    <property type="molecule type" value="Genomic_DNA"/>
</dbReference>
<reference evidence="1 2" key="1">
    <citation type="submission" date="2015-09" db="EMBL/GenBank/DDBJ databases">
        <title>Aphanizomenon flos-aquae WA102.</title>
        <authorList>
            <person name="Driscoll C."/>
        </authorList>
    </citation>
    <scope>NUCLEOTIDE SEQUENCE [LARGE SCALE GENOMIC DNA]</scope>
    <source>
        <strain evidence="1">WA102</strain>
    </source>
</reference>
<accession>A0A1B7X0H6</accession>
<gene>
    <name evidence="1" type="ORF">AN484_15430</name>
</gene>
<comment type="caution">
    <text evidence="1">The sequence shown here is derived from an EMBL/GenBank/DDBJ whole genome shotgun (WGS) entry which is preliminary data.</text>
</comment>
<dbReference type="AlphaFoldDB" id="A0A1B7X0H6"/>
<proteinExistence type="predicted"/>
<organism evidence="1 2">
    <name type="scientific">Aphanizomenon flos-aquae WA102</name>
    <dbReference type="NCBI Taxonomy" id="1710896"/>
    <lineage>
        <taxon>Bacteria</taxon>
        <taxon>Bacillati</taxon>
        <taxon>Cyanobacteriota</taxon>
        <taxon>Cyanophyceae</taxon>
        <taxon>Nostocales</taxon>
        <taxon>Aphanizomenonaceae</taxon>
        <taxon>Aphanizomenon</taxon>
    </lineage>
</organism>
<evidence type="ECO:0000313" key="1">
    <source>
        <dbReference type="EMBL" id="OBQ42877.1"/>
    </source>
</evidence>
<dbReference type="Proteomes" id="UP000092093">
    <property type="component" value="Unassembled WGS sequence"/>
</dbReference>